<protein>
    <submittedName>
        <fullName evidence="1">Uncharacterized protein</fullName>
    </submittedName>
</protein>
<evidence type="ECO:0000313" key="2">
    <source>
        <dbReference type="Proteomes" id="UP000054549"/>
    </source>
</evidence>
<dbReference type="Proteomes" id="UP000054549">
    <property type="component" value="Unassembled WGS sequence"/>
</dbReference>
<proteinExistence type="predicted"/>
<name>A0A0C2WB85_AMAMK</name>
<evidence type="ECO:0000313" key="1">
    <source>
        <dbReference type="EMBL" id="KIL53851.1"/>
    </source>
</evidence>
<dbReference type="HOGENOM" id="CLU_2412798_0_0_1"/>
<reference evidence="1 2" key="1">
    <citation type="submission" date="2014-04" db="EMBL/GenBank/DDBJ databases">
        <title>Evolutionary Origins and Diversification of the Mycorrhizal Mutualists.</title>
        <authorList>
            <consortium name="DOE Joint Genome Institute"/>
            <consortium name="Mycorrhizal Genomics Consortium"/>
            <person name="Kohler A."/>
            <person name="Kuo A."/>
            <person name="Nagy L.G."/>
            <person name="Floudas D."/>
            <person name="Copeland A."/>
            <person name="Barry K.W."/>
            <person name="Cichocki N."/>
            <person name="Veneault-Fourrey C."/>
            <person name="LaButti K."/>
            <person name="Lindquist E.A."/>
            <person name="Lipzen A."/>
            <person name="Lundell T."/>
            <person name="Morin E."/>
            <person name="Murat C."/>
            <person name="Riley R."/>
            <person name="Ohm R."/>
            <person name="Sun H."/>
            <person name="Tunlid A."/>
            <person name="Henrissat B."/>
            <person name="Grigoriev I.V."/>
            <person name="Hibbett D.S."/>
            <person name="Martin F."/>
        </authorList>
    </citation>
    <scope>NUCLEOTIDE SEQUENCE [LARGE SCALE GENOMIC DNA]</scope>
    <source>
        <strain evidence="1 2">Koide BX008</strain>
    </source>
</reference>
<dbReference type="AlphaFoldDB" id="A0A0C2WB85"/>
<dbReference type="OrthoDB" id="2690041at2759"/>
<accession>A0A0C2WB85</accession>
<gene>
    <name evidence="1" type="ORF">M378DRAFT_19479</name>
</gene>
<organism evidence="1 2">
    <name type="scientific">Amanita muscaria (strain Koide BX008)</name>
    <dbReference type="NCBI Taxonomy" id="946122"/>
    <lineage>
        <taxon>Eukaryota</taxon>
        <taxon>Fungi</taxon>
        <taxon>Dikarya</taxon>
        <taxon>Basidiomycota</taxon>
        <taxon>Agaricomycotina</taxon>
        <taxon>Agaricomycetes</taxon>
        <taxon>Agaricomycetidae</taxon>
        <taxon>Agaricales</taxon>
        <taxon>Pluteineae</taxon>
        <taxon>Amanitaceae</taxon>
        <taxon>Amanita</taxon>
    </lineage>
</organism>
<sequence length="92" mass="10697">MLHEFARRYRKEIGSQFDAKRCHIRCLAHIINLTTQALISKRSQSKFYDPEAPDDHIPDVTARNRDEVGMVRAICVKGCALSVIRRRPYTVR</sequence>
<dbReference type="InParanoid" id="A0A0C2WB85"/>
<keyword evidence="2" id="KW-1185">Reference proteome</keyword>
<dbReference type="EMBL" id="KN819206">
    <property type="protein sequence ID" value="KIL53851.1"/>
    <property type="molecule type" value="Genomic_DNA"/>
</dbReference>